<organism evidence="6 7">
    <name type="scientific">Thalassotalea profundi</name>
    <dbReference type="NCBI Taxonomy" id="2036687"/>
    <lineage>
        <taxon>Bacteria</taxon>
        <taxon>Pseudomonadati</taxon>
        <taxon>Pseudomonadota</taxon>
        <taxon>Gammaproteobacteria</taxon>
        <taxon>Alteromonadales</taxon>
        <taxon>Colwelliaceae</taxon>
        <taxon>Thalassotalea</taxon>
    </lineage>
</organism>
<sequence length="148" mass="16699">MPDDKLSHENLYYGKCLCGAVQVTIKGKISDIIHCHCSLCRKNSGSAYATNGFINTSDFNITSGKRSLTVFSFKPGRNRHFCKCCGSPIYSSNEQDPSRLRIRLGLLDTDITERPMSHNFVSSKANWEDLDADLPRYDAFEPSRKKLK</sequence>
<accession>A0ABQ3J1S6</accession>
<keyword evidence="4" id="KW-0456">Lyase</keyword>
<dbReference type="PANTHER" id="PTHR33337:SF40">
    <property type="entry name" value="CENP-V_GFA DOMAIN-CONTAINING PROTEIN-RELATED"/>
    <property type="match status" value="1"/>
</dbReference>
<dbReference type="InterPro" id="IPR011057">
    <property type="entry name" value="Mss4-like_sf"/>
</dbReference>
<proteinExistence type="inferred from homology"/>
<evidence type="ECO:0000313" key="6">
    <source>
        <dbReference type="EMBL" id="GHF01400.1"/>
    </source>
</evidence>
<keyword evidence="3" id="KW-0862">Zinc</keyword>
<dbReference type="InterPro" id="IPR006913">
    <property type="entry name" value="CENP-V/GFA"/>
</dbReference>
<comment type="caution">
    <text evidence="6">The sequence shown here is derived from an EMBL/GenBank/DDBJ whole genome shotgun (WGS) entry which is preliminary data.</text>
</comment>
<dbReference type="EMBL" id="BNAH01000017">
    <property type="protein sequence ID" value="GHF01400.1"/>
    <property type="molecule type" value="Genomic_DNA"/>
</dbReference>
<evidence type="ECO:0000259" key="5">
    <source>
        <dbReference type="PROSITE" id="PS51891"/>
    </source>
</evidence>
<comment type="similarity">
    <text evidence="1">Belongs to the Gfa family.</text>
</comment>
<dbReference type="PROSITE" id="PS51891">
    <property type="entry name" value="CENP_V_GFA"/>
    <property type="match status" value="1"/>
</dbReference>
<evidence type="ECO:0000256" key="1">
    <source>
        <dbReference type="ARBA" id="ARBA00005495"/>
    </source>
</evidence>
<dbReference type="SUPFAM" id="SSF51316">
    <property type="entry name" value="Mss4-like"/>
    <property type="match status" value="1"/>
</dbReference>
<keyword evidence="2" id="KW-0479">Metal-binding</keyword>
<dbReference type="Gene3D" id="3.90.1590.10">
    <property type="entry name" value="glutathione-dependent formaldehyde- activating enzyme (gfa)"/>
    <property type="match status" value="1"/>
</dbReference>
<evidence type="ECO:0000256" key="2">
    <source>
        <dbReference type="ARBA" id="ARBA00022723"/>
    </source>
</evidence>
<keyword evidence="7" id="KW-1185">Reference proteome</keyword>
<feature type="domain" description="CENP-V/GFA" evidence="5">
    <location>
        <begin position="12"/>
        <end position="138"/>
    </location>
</feature>
<dbReference type="Pfam" id="PF04828">
    <property type="entry name" value="GFA"/>
    <property type="match status" value="1"/>
</dbReference>
<reference evidence="7" key="1">
    <citation type="journal article" date="2019" name="Int. J. Syst. Evol. Microbiol.">
        <title>The Global Catalogue of Microorganisms (GCM) 10K type strain sequencing project: providing services to taxonomists for standard genome sequencing and annotation.</title>
        <authorList>
            <consortium name="The Broad Institute Genomics Platform"/>
            <consortium name="The Broad Institute Genome Sequencing Center for Infectious Disease"/>
            <person name="Wu L."/>
            <person name="Ma J."/>
        </authorList>
    </citation>
    <scope>NUCLEOTIDE SEQUENCE [LARGE SCALE GENOMIC DNA]</scope>
    <source>
        <strain evidence="7">CGMCC 1.15922</strain>
    </source>
</reference>
<dbReference type="PANTHER" id="PTHR33337">
    <property type="entry name" value="GFA DOMAIN-CONTAINING PROTEIN"/>
    <property type="match status" value="1"/>
</dbReference>
<name>A0ABQ3J1S6_9GAMM</name>
<evidence type="ECO:0000256" key="4">
    <source>
        <dbReference type="ARBA" id="ARBA00023239"/>
    </source>
</evidence>
<dbReference type="Proteomes" id="UP000626370">
    <property type="component" value="Unassembled WGS sequence"/>
</dbReference>
<evidence type="ECO:0000313" key="7">
    <source>
        <dbReference type="Proteomes" id="UP000626370"/>
    </source>
</evidence>
<protein>
    <recommendedName>
        <fullName evidence="5">CENP-V/GFA domain-containing protein</fullName>
    </recommendedName>
</protein>
<evidence type="ECO:0000256" key="3">
    <source>
        <dbReference type="ARBA" id="ARBA00022833"/>
    </source>
</evidence>
<gene>
    <name evidence="6" type="ORF">GCM10011501_33630</name>
</gene>